<dbReference type="AlphaFoldDB" id="A0A8K0CKK9"/>
<dbReference type="GO" id="GO:0004252">
    <property type="term" value="F:serine-type endopeptidase activity"/>
    <property type="evidence" value="ECO:0007669"/>
    <property type="project" value="InterPro"/>
</dbReference>
<evidence type="ECO:0000256" key="3">
    <source>
        <dbReference type="ARBA" id="ARBA00023180"/>
    </source>
</evidence>
<organism evidence="7 8">
    <name type="scientific">Ignelater luminosus</name>
    <name type="common">Cucubano</name>
    <name type="synonym">Pyrophorus luminosus</name>
    <dbReference type="NCBI Taxonomy" id="2038154"/>
    <lineage>
        <taxon>Eukaryota</taxon>
        <taxon>Metazoa</taxon>
        <taxon>Ecdysozoa</taxon>
        <taxon>Arthropoda</taxon>
        <taxon>Hexapoda</taxon>
        <taxon>Insecta</taxon>
        <taxon>Pterygota</taxon>
        <taxon>Neoptera</taxon>
        <taxon>Endopterygota</taxon>
        <taxon>Coleoptera</taxon>
        <taxon>Polyphaga</taxon>
        <taxon>Elateriformia</taxon>
        <taxon>Elateroidea</taxon>
        <taxon>Elateridae</taxon>
        <taxon>Agrypninae</taxon>
        <taxon>Pyrophorini</taxon>
        <taxon>Ignelater</taxon>
    </lineage>
</organism>
<sequence>MFRRIFLSLYILLYSCSVTLSNEIKTNLLPARRKCGQHEEDRIFGGTKTTIEEFPWLVLLKSANNGFTCGGSLINNRYVLTAAHCVSEDIVSVRLGEYNLEKDEDCEGDDTPGLEYCADPVVNVEVEERIVHEGFDSRDRNAYGDIALLRLKKEVNYTKFIQPICLPHFSELRTKNFEGKKAVVAGWGRTEKKWESEVKLKVELPIQSNEDCSEIYQQREINIKNSQICVGEKRERILVKVTVVVL</sequence>
<evidence type="ECO:0000256" key="5">
    <source>
        <dbReference type="SAM" id="SignalP"/>
    </source>
</evidence>
<dbReference type="PROSITE" id="PS00134">
    <property type="entry name" value="TRYPSIN_HIS"/>
    <property type="match status" value="1"/>
</dbReference>
<dbReference type="EMBL" id="VTPC01086481">
    <property type="protein sequence ID" value="KAF2886766.1"/>
    <property type="molecule type" value="Genomic_DNA"/>
</dbReference>
<dbReference type="InterPro" id="IPR009003">
    <property type="entry name" value="Peptidase_S1_PA"/>
</dbReference>
<keyword evidence="1 5" id="KW-0732">Signal</keyword>
<evidence type="ECO:0000313" key="8">
    <source>
        <dbReference type="Proteomes" id="UP000801492"/>
    </source>
</evidence>
<dbReference type="InterPro" id="IPR043504">
    <property type="entry name" value="Peptidase_S1_PA_chymotrypsin"/>
</dbReference>
<dbReference type="Pfam" id="PF00089">
    <property type="entry name" value="Trypsin"/>
    <property type="match status" value="1"/>
</dbReference>
<comment type="similarity">
    <text evidence="4">Belongs to the peptidase S1 family. CLIP subfamily.</text>
</comment>
<accession>A0A8K0CKK9</accession>
<dbReference type="PROSITE" id="PS51257">
    <property type="entry name" value="PROKAR_LIPOPROTEIN"/>
    <property type="match status" value="1"/>
</dbReference>
<evidence type="ECO:0000256" key="4">
    <source>
        <dbReference type="ARBA" id="ARBA00024195"/>
    </source>
</evidence>
<dbReference type="Gene3D" id="2.40.10.10">
    <property type="entry name" value="Trypsin-like serine proteases"/>
    <property type="match status" value="1"/>
</dbReference>
<reference evidence="7" key="1">
    <citation type="submission" date="2019-08" db="EMBL/GenBank/DDBJ databases">
        <title>The genome of the North American firefly Photinus pyralis.</title>
        <authorList>
            <consortium name="Photinus pyralis genome working group"/>
            <person name="Fallon T.R."/>
            <person name="Sander Lower S.E."/>
            <person name="Weng J.-K."/>
        </authorList>
    </citation>
    <scope>NUCLEOTIDE SEQUENCE</scope>
    <source>
        <strain evidence="7">TRF0915ILg1</strain>
        <tissue evidence="7">Whole body</tissue>
    </source>
</reference>
<name>A0A8K0CKK9_IGNLU</name>
<dbReference type="PRINTS" id="PR00722">
    <property type="entry name" value="CHYMOTRYPSIN"/>
</dbReference>
<dbReference type="PROSITE" id="PS50240">
    <property type="entry name" value="TRYPSIN_DOM"/>
    <property type="match status" value="1"/>
</dbReference>
<feature type="signal peptide" evidence="5">
    <location>
        <begin position="1"/>
        <end position="21"/>
    </location>
</feature>
<evidence type="ECO:0000256" key="2">
    <source>
        <dbReference type="ARBA" id="ARBA00023157"/>
    </source>
</evidence>
<dbReference type="GO" id="GO:0006508">
    <property type="term" value="P:proteolysis"/>
    <property type="evidence" value="ECO:0007669"/>
    <property type="project" value="InterPro"/>
</dbReference>
<dbReference type="InterPro" id="IPR001254">
    <property type="entry name" value="Trypsin_dom"/>
</dbReference>
<dbReference type="SMART" id="SM00020">
    <property type="entry name" value="Tryp_SPc"/>
    <property type="match status" value="1"/>
</dbReference>
<evidence type="ECO:0000259" key="6">
    <source>
        <dbReference type="PROSITE" id="PS50240"/>
    </source>
</evidence>
<evidence type="ECO:0000313" key="7">
    <source>
        <dbReference type="EMBL" id="KAF2886766.1"/>
    </source>
</evidence>
<protein>
    <recommendedName>
        <fullName evidence="6">Peptidase S1 domain-containing protein</fullName>
    </recommendedName>
</protein>
<keyword evidence="2" id="KW-1015">Disulfide bond</keyword>
<proteinExistence type="inferred from homology"/>
<dbReference type="Proteomes" id="UP000801492">
    <property type="component" value="Unassembled WGS sequence"/>
</dbReference>
<dbReference type="SUPFAM" id="SSF50494">
    <property type="entry name" value="Trypsin-like serine proteases"/>
    <property type="match status" value="1"/>
</dbReference>
<dbReference type="PANTHER" id="PTHR24256">
    <property type="entry name" value="TRYPTASE-RELATED"/>
    <property type="match status" value="1"/>
</dbReference>
<dbReference type="InterPro" id="IPR001314">
    <property type="entry name" value="Peptidase_S1A"/>
</dbReference>
<dbReference type="InterPro" id="IPR018114">
    <property type="entry name" value="TRYPSIN_HIS"/>
</dbReference>
<evidence type="ECO:0000256" key="1">
    <source>
        <dbReference type="ARBA" id="ARBA00022729"/>
    </source>
</evidence>
<comment type="caution">
    <text evidence="7">The sequence shown here is derived from an EMBL/GenBank/DDBJ whole genome shotgun (WGS) entry which is preliminary data.</text>
</comment>
<feature type="domain" description="Peptidase S1" evidence="6">
    <location>
        <begin position="43"/>
        <end position="231"/>
    </location>
</feature>
<gene>
    <name evidence="7" type="ORF">ILUMI_19407</name>
</gene>
<dbReference type="InterPro" id="IPR051487">
    <property type="entry name" value="Ser/Thr_Proteases_Immune/Dev"/>
</dbReference>
<feature type="chain" id="PRO_5035427436" description="Peptidase S1 domain-containing protein" evidence="5">
    <location>
        <begin position="22"/>
        <end position="246"/>
    </location>
</feature>
<dbReference type="FunFam" id="2.40.10.10:FF:000028">
    <property type="entry name" value="Serine protease easter"/>
    <property type="match status" value="1"/>
</dbReference>
<keyword evidence="8" id="KW-1185">Reference proteome</keyword>
<keyword evidence="3" id="KW-0325">Glycoprotein</keyword>
<dbReference type="CDD" id="cd00190">
    <property type="entry name" value="Tryp_SPc"/>
    <property type="match status" value="1"/>
</dbReference>
<dbReference type="OrthoDB" id="547031at2759"/>